<dbReference type="Gramene" id="Manes.14G087500.2.v8.1">
    <property type="protein sequence ID" value="Manes.14G087500.2.v8.1.CDS.1"/>
    <property type="gene ID" value="Manes.14G087500.v8.1"/>
</dbReference>
<keyword evidence="2" id="KW-0804">Transcription</keyword>
<dbReference type="GO" id="GO:0009735">
    <property type="term" value="P:response to cytokinin"/>
    <property type="evidence" value="ECO:0007669"/>
    <property type="project" value="EnsemblPlants"/>
</dbReference>
<reference evidence="5" key="1">
    <citation type="journal article" date="2016" name="Nat. Biotechnol.">
        <title>Sequencing wild and cultivated cassava and related species reveals extensive interspecific hybridization and genetic diversity.</title>
        <authorList>
            <person name="Bredeson J.V."/>
            <person name="Lyons J.B."/>
            <person name="Prochnik S.E."/>
            <person name="Wu G.A."/>
            <person name="Ha C.M."/>
            <person name="Edsinger-Gonzales E."/>
            <person name="Grimwood J."/>
            <person name="Schmutz J."/>
            <person name="Rabbi I.Y."/>
            <person name="Egesi C."/>
            <person name="Nauluvula P."/>
            <person name="Lebot V."/>
            <person name="Ndunguru J."/>
            <person name="Mkamilo G."/>
            <person name="Bart R.S."/>
            <person name="Setter T.L."/>
            <person name="Gleadow R.M."/>
            <person name="Kulakow P."/>
            <person name="Ferguson M.E."/>
            <person name="Rounsley S."/>
            <person name="Rokhsar D.S."/>
        </authorList>
    </citation>
    <scope>NUCLEOTIDE SEQUENCE [LARGE SCALE GENOMIC DNA]</scope>
    <source>
        <strain evidence="5">cv. AM560-2</strain>
    </source>
</reference>
<dbReference type="Gramene" id="Manes.14G087500.4.v8.1">
    <property type="protein sequence ID" value="Manes.14G087500.4.v8.1.CDS.1"/>
    <property type="gene ID" value="Manes.14G087500.v8.1"/>
</dbReference>
<protein>
    <submittedName>
        <fullName evidence="4">Uncharacterized protein</fullName>
    </submittedName>
</protein>
<comment type="caution">
    <text evidence="4">The sequence shown here is derived from an EMBL/GenBank/DDBJ whole genome shotgun (WGS) entry which is preliminary data.</text>
</comment>
<keyword evidence="2" id="KW-0806">Transcription termination</keyword>
<evidence type="ECO:0000313" key="4">
    <source>
        <dbReference type="EMBL" id="OAY31144.1"/>
    </source>
</evidence>
<dbReference type="PANTHER" id="PTHR13068">
    <property type="entry name" value="CGI-12 PROTEIN-RELATED"/>
    <property type="match status" value="1"/>
</dbReference>
<dbReference type="OrthoDB" id="637682at2759"/>
<dbReference type="GO" id="GO:0009733">
    <property type="term" value="P:response to auxin"/>
    <property type="evidence" value="ECO:0007669"/>
    <property type="project" value="EnsemblPlants"/>
</dbReference>
<gene>
    <name evidence="4" type="ORF">MANES_14G087500v8</name>
</gene>
<dbReference type="GO" id="GO:0009739">
    <property type="term" value="P:response to gibberellin"/>
    <property type="evidence" value="ECO:0007669"/>
    <property type="project" value="EnsemblPlants"/>
</dbReference>
<dbReference type="GO" id="GO:0009507">
    <property type="term" value="C:chloroplast"/>
    <property type="evidence" value="ECO:0000318"/>
    <property type="project" value="GO_Central"/>
</dbReference>
<keyword evidence="3" id="KW-0809">Transit peptide</keyword>
<dbReference type="InterPro" id="IPR003690">
    <property type="entry name" value="MTERF"/>
</dbReference>
<dbReference type="GO" id="GO:0006353">
    <property type="term" value="P:DNA-templated transcription termination"/>
    <property type="evidence" value="ECO:0007669"/>
    <property type="project" value="UniProtKB-KW"/>
</dbReference>
<dbReference type="GO" id="GO:0000394">
    <property type="term" value="P:RNA splicing, via endonucleolytic cleavage and ligation"/>
    <property type="evidence" value="ECO:0007669"/>
    <property type="project" value="EnsemblPlants"/>
</dbReference>
<comment type="similarity">
    <text evidence="1">Belongs to the mTERF family.</text>
</comment>
<keyword evidence="5" id="KW-1185">Reference proteome</keyword>
<dbReference type="GO" id="GO:0009658">
    <property type="term" value="P:chloroplast organization"/>
    <property type="evidence" value="ECO:0000318"/>
    <property type="project" value="GO_Central"/>
</dbReference>
<dbReference type="GO" id="GO:0003723">
    <property type="term" value="F:RNA binding"/>
    <property type="evidence" value="ECO:0007669"/>
    <property type="project" value="EnsemblPlants"/>
</dbReference>
<evidence type="ECO:0000256" key="3">
    <source>
        <dbReference type="ARBA" id="ARBA00022946"/>
    </source>
</evidence>
<dbReference type="AlphaFoldDB" id="A0A2C9ULX9"/>
<evidence type="ECO:0000256" key="1">
    <source>
        <dbReference type="ARBA" id="ARBA00007692"/>
    </source>
</evidence>
<dbReference type="InterPro" id="IPR038538">
    <property type="entry name" value="MTERF_sf"/>
</dbReference>
<dbReference type="STRING" id="3983.A0A2C9ULX9"/>
<organism evidence="4 5">
    <name type="scientific">Manihot esculenta</name>
    <name type="common">Cassava</name>
    <name type="synonym">Jatropha manihot</name>
    <dbReference type="NCBI Taxonomy" id="3983"/>
    <lineage>
        <taxon>Eukaryota</taxon>
        <taxon>Viridiplantae</taxon>
        <taxon>Streptophyta</taxon>
        <taxon>Embryophyta</taxon>
        <taxon>Tracheophyta</taxon>
        <taxon>Spermatophyta</taxon>
        <taxon>Magnoliopsida</taxon>
        <taxon>eudicotyledons</taxon>
        <taxon>Gunneridae</taxon>
        <taxon>Pentapetalae</taxon>
        <taxon>rosids</taxon>
        <taxon>fabids</taxon>
        <taxon>Malpighiales</taxon>
        <taxon>Euphorbiaceae</taxon>
        <taxon>Crotonoideae</taxon>
        <taxon>Manihoteae</taxon>
        <taxon>Manihot</taxon>
    </lineage>
</organism>
<evidence type="ECO:0000256" key="2">
    <source>
        <dbReference type="ARBA" id="ARBA00022472"/>
    </source>
</evidence>
<dbReference type="Pfam" id="PF02536">
    <property type="entry name" value="mTERF"/>
    <property type="match status" value="2"/>
</dbReference>
<dbReference type="EMBL" id="CM004400">
    <property type="protein sequence ID" value="OAY31144.1"/>
    <property type="molecule type" value="Genomic_DNA"/>
</dbReference>
<dbReference type="OMA" id="LCKYGLI"/>
<dbReference type="Gene3D" id="1.25.70.10">
    <property type="entry name" value="Transcription termination factor 3, mitochondrial"/>
    <property type="match status" value="1"/>
</dbReference>
<dbReference type="PANTHER" id="PTHR13068:SF23">
    <property type="entry name" value="TRANSCRIPTION TERMINATION FACTOR MTERF15, MITOCHONDRIAL"/>
    <property type="match status" value="1"/>
</dbReference>
<evidence type="ECO:0000313" key="5">
    <source>
        <dbReference type="Proteomes" id="UP000091857"/>
    </source>
</evidence>
<accession>A0A2C9ULX9</accession>
<dbReference type="Proteomes" id="UP000091857">
    <property type="component" value="Chromosome 14"/>
</dbReference>
<proteinExistence type="inferred from homology"/>
<dbReference type="GO" id="GO:0005739">
    <property type="term" value="C:mitochondrion"/>
    <property type="evidence" value="ECO:0007669"/>
    <property type="project" value="EnsemblPlants"/>
</dbReference>
<sequence length="452" mass="51825">MATKILRIRNVIQRFVLSSKPIPTHPNERFHFLSTMPGSSNGSLYRKQISLANLFQRYGFPPSQLHSFISTNRFLLGSNLDDIEKSLGVLLSFKIPQKFVVSLIAECPGVLDLEFLKKWEMGFSKSGNLSISPMMIKSVLAYAKRFQIDPDGFNKSVSVLKGIGFSESTVGKVLEGFPGAITMKKSEMHRRIEFLMQIGIQRSEVDWIFNSYPEALGFAIENRLMPLVDEFEGLGLSKELIRKEIIREPRFLGMELGELARCLELLSSLKCRMPIKLKIFSDGAFRAGFEVKQRIDCLCKHGLIRREAFKVLWIEPRVIIYDVEDIEKKIEFLVNTMKFNVGCLVEVPEYLGVSFEKQIVPRNNVIEYLRARGGLGDEVGLKGMIKLSRLKFYNLYVKPYPECEKMFGRFSGDVHVKRQHHPTGLWKMFKAQMHPESEEDVKNMKSFMEGLV</sequence>
<dbReference type="GO" id="GO:0009737">
    <property type="term" value="P:response to abscisic acid"/>
    <property type="evidence" value="ECO:0007669"/>
    <property type="project" value="EnsemblPlants"/>
</dbReference>
<keyword evidence="2" id="KW-0805">Transcription regulation</keyword>
<name>A0A2C9ULX9_MANES</name>
<dbReference type="SMART" id="SM00733">
    <property type="entry name" value="Mterf"/>
    <property type="match status" value="7"/>
</dbReference>